<evidence type="ECO:0000256" key="4">
    <source>
        <dbReference type="ARBA" id="ARBA00023015"/>
    </source>
</evidence>
<protein>
    <recommendedName>
        <fullName evidence="3 9">Mediator of RNA polymerase II transcription subunit 16</fullName>
    </recommendedName>
    <alternativeName>
        <fullName evidence="8 9">Mediator complex subunit 16</fullName>
    </alternativeName>
</protein>
<dbReference type="PANTHER" id="PTHR13224">
    <property type="entry name" value="THYROID HORMONE RECEPTOR-ASSOCIATED PROTEIN-RELATED"/>
    <property type="match status" value="1"/>
</dbReference>
<evidence type="ECO:0000259" key="11">
    <source>
        <dbReference type="Pfam" id="PF11635"/>
    </source>
</evidence>
<gene>
    <name evidence="9" type="primary">MED16</name>
    <name evidence="12" type="ORF">O0I10_010743</name>
</gene>
<dbReference type="InterPro" id="IPR036322">
    <property type="entry name" value="WD40_repeat_dom_sf"/>
</dbReference>
<evidence type="ECO:0000256" key="8">
    <source>
        <dbReference type="ARBA" id="ARBA00032015"/>
    </source>
</evidence>
<dbReference type="EMBL" id="JARTCD010000075">
    <property type="protein sequence ID" value="KAJ8653593.1"/>
    <property type="molecule type" value="Genomic_DNA"/>
</dbReference>
<comment type="caution">
    <text evidence="12">The sequence shown here is derived from an EMBL/GenBank/DDBJ whole genome shotgun (WGS) entry which is preliminary data.</text>
</comment>
<keyword evidence="13" id="KW-1185">Reference proteome</keyword>
<sequence length="881" mass="97430">MVELAPKKRRRLDSTTTTTTTPSYASARYPPSCLLSNLIHRQAPHQLSSSIQSVVVTTPPKPATPALHAFTGDHYALDLVSKSTTLLNKSPIRLAEQFHDQCLITHLVWNQRGTTLASADENGKIALWELGTSSDQWTLAYSVNLQQPPAGILWLNTDRVYQLSHDQQKFVRMPMVGPRNPYGYFAFVVVTVHGQVSVHYQRGGKIFSSFSTTLPNTGRMGAGRADVGCFGMNLASSDNWYRISHASMIIGQDGNIYLATHRANTSPKSVQTYRLSIRFPGRMNEGGIFCQPLAALRLTQPSLASSLGDLAKSSSIAVSHLQLSNQKDNVQLTIAFGAENDGNYSSFIGKWALQQKEIQISGDAIARDSFSGTAMTSNYLDLNFVDGVSVSDRFISSMTHTRHGALVVGLSDGSIHIEYRDDGDFGLLRGRGSCESSIGPTFWQAGGPRTYTNGDPDPVAGLALSPNETHIFCILSSNKLGVIRATDIRNDLNESETLSTISKLLKLSLLNETDDLDLISELIRVNAISGHDGAIESLVLDVIKSYHAYCHQDQSEPLLVSPTTENTSKSSGSLEWSLPQRGRAYGLSLGVFRRLSTTKVQYTNLCKAIQLPIVLECFIGSCKSDYADITKVLDSSTIVDGKATLEFDTDSLWSLMSLTNWTLDFMRWTLRKWNMLFNCRRPKDSKLGDISARPCHAVLLLHEESRDALSKLLVMVNEFVQYTNSASFELPNVPESLPLLLRYAKNVLSSEPVALKDVLAFLTAIKAEDLGVQDRWALLLGSKLPSDKVDRLRVITREFAEKCGQPAIYLERDSSDIIDVIQKRRIPPFTKHLWTCVRCHQYSIPTHGHPHLTANDPCLRALWNRSIGRRCVCGGLFAECL</sequence>
<keyword evidence="7 9" id="KW-0539">Nucleus</keyword>
<keyword evidence="5 9" id="KW-0010">Activator</keyword>
<comment type="subunit">
    <text evidence="9">Component of the Mediator complex.</text>
</comment>
<comment type="similarity">
    <text evidence="2 9">Belongs to the Mediator complex subunit 16 family.</text>
</comment>
<feature type="domain" description="Mediator complex subunit Med16 N-terminal" evidence="11">
    <location>
        <begin position="185"/>
        <end position="419"/>
    </location>
</feature>
<dbReference type="Pfam" id="PF11635">
    <property type="entry name" value="Med16_N"/>
    <property type="match status" value="1"/>
</dbReference>
<dbReference type="GO" id="GO:0045893">
    <property type="term" value="P:positive regulation of DNA-templated transcription"/>
    <property type="evidence" value="ECO:0007669"/>
    <property type="project" value="TreeGrafter"/>
</dbReference>
<evidence type="ECO:0000256" key="2">
    <source>
        <dbReference type="ARBA" id="ARBA00006543"/>
    </source>
</evidence>
<keyword evidence="4 9" id="KW-0805">Transcription regulation</keyword>
<feature type="region of interest" description="Disordered" evidence="10">
    <location>
        <begin position="1"/>
        <end position="25"/>
    </location>
</feature>
<comment type="subcellular location">
    <subcellularLocation>
        <location evidence="1 9">Nucleus</location>
    </subcellularLocation>
</comment>
<dbReference type="PANTHER" id="PTHR13224:SF6">
    <property type="entry name" value="MEDIATOR OF RNA POLYMERASE II TRANSCRIPTION SUBUNIT 16"/>
    <property type="match status" value="1"/>
</dbReference>
<evidence type="ECO:0000313" key="12">
    <source>
        <dbReference type="EMBL" id="KAJ8653593.1"/>
    </source>
</evidence>
<reference evidence="12 13" key="1">
    <citation type="submission" date="2023-03" db="EMBL/GenBank/DDBJ databases">
        <title>Genome sequence of Lichtheimia ornata CBS 291.66.</title>
        <authorList>
            <person name="Mohabir J.T."/>
            <person name="Shea T.P."/>
            <person name="Kurbessoian T."/>
            <person name="Berby B."/>
            <person name="Fontaine J."/>
            <person name="Livny J."/>
            <person name="Gnirke A."/>
            <person name="Stajich J.E."/>
            <person name="Cuomo C.A."/>
        </authorList>
    </citation>
    <scope>NUCLEOTIDE SEQUENCE [LARGE SCALE GENOMIC DNA]</scope>
    <source>
        <strain evidence="12">CBS 291.66</strain>
    </source>
</reference>
<name>A0AAD7UUW9_9FUNG</name>
<comment type="function">
    <text evidence="9">Component of the Mediator complex, a coactivator involved in the regulated transcription of nearly all RNA polymerase II-dependent genes. Mediator functions as a bridge to convey information from gene-specific regulatory proteins to the basal RNA polymerase II transcription machinery. Mediator is recruited to promoters by direct interactions with regulatory proteins and serves as a scaffold for the assembly of a functional preinitiation complex with RNA polymerase II and the general transcription factors.</text>
</comment>
<dbReference type="AlphaFoldDB" id="A0AAD7UUW9"/>
<evidence type="ECO:0000256" key="10">
    <source>
        <dbReference type="SAM" id="MobiDB-lite"/>
    </source>
</evidence>
<keyword evidence="6 9" id="KW-0804">Transcription</keyword>
<dbReference type="Proteomes" id="UP001234581">
    <property type="component" value="Unassembled WGS sequence"/>
</dbReference>
<dbReference type="InterPro" id="IPR021665">
    <property type="entry name" value="Mediator_Med16_N"/>
</dbReference>
<evidence type="ECO:0000256" key="6">
    <source>
        <dbReference type="ARBA" id="ARBA00023163"/>
    </source>
</evidence>
<evidence type="ECO:0000256" key="9">
    <source>
        <dbReference type="RuleBase" id="RU364149"/>
    </source>
</evidence>
<evidence type="ECO:0000256" key="5">
    <source>
        <dbReference type="ARBA" id="ARBA00023159"/>
    </source>
</evidence>
<dbReference type="GO" id="GO:0016592">
    <property type="term" value="C:mediator complex"/>
    <property type="evidence" value="ECO:0007669"/>
    <property type="project" value="InterPro"/>
</dbReference>
<accession>A0AAD7UUW9</accession>
<evidence type="ECO:0000256" key="1">
    <source>
        <dbReference type="ARBA" id="ARBA00004123"/>
    </source>
</evidence>
<evidence type="ECO:0000313" key="13">
    <source>
        <dbReference type="Proteomes" id="UP001234581"/>
    </source>
</evidence>
<dbReference type="InterPro" id="IPR048338">
    <property type="entry name" value="Mediator_Med16"/>
</dbReference>
<evidence type="ECO:0000256" key="7">
    <source>
        <dbReference type="ARBA" id="ARBA00023242"/>
    </source>
</evidence>
<evidence type="ECO:0000256" key="3">
    <source>
        <dbReference type="ARBA" id="ARBA00019614"/>
    </source>
</evidence>
<dbReference type="SUPFAM" id="SSF50978">
    <property type="entry name" value="WD40 repeat-like"/>
    <property type="match status" value="1"/>
</dbReference>
<organism evidence="12 13">
    <name type="scientific">Lichtheimia ornata</name>
    <dbReference type="NCBI Taxonomy" id="688661"/>
    <lineage>
        <taxon>Eukaryota</taxon>
        <taxon>Fungi</taxon>
        <taxon>Fungi incertae sedis</taxon>
        <taxon>Mucoromycota</taxon>
        <taxon>Mucoromycotina</taxon>
        <taxon>Mucoromycetes</taxon>
        <taxon>Mucorales</taxon>
        <taxon>Lichtheimiaceae</taxon>
        <taxon>Lichtheimia</taxon>
    </lineage>
</organism>
<proteinExistence type="inferred from homology"/>